<evidence type="ECO:0000256" key="6">
    <source>
        <dbReference type="SAM" id="Phobius"/>
    </source>
</evidence>
<evidence type="ECO:0000256" key="1">
    <source>
        <dbReference type="ARBA" id="ARBA00004651"/>
    </source>
</evidence>
<dbReference type="InterPro" id="IPR035681">
    <property type="entry name" value="ComA-like_MBL"/>
</dbReference>
<feature type="transmembrane region" description="Helical" evidence="6">
    <location>
        <begin position="6"/>
        <end position="30"/>
    </location>
</feature>
<keyword evidence="9" id="KW-1185">Reference proteome</keyword>
<dbReference type="PANTHER" id="PTHR30619">
    <property type="entry name" value="DNA INTERNALIZATION/COMPETENCE PROTEIN COMEC/REC2"/>
    <property type="match status" value="1"/>
</dbReference>
<dbReference type="EMBL" id="CP138333">
    <property type="protein sequence ID" value="WZX30744.2"/>
    <property type="molecule type" value="Genomic_DNA"/>
</dbReference>
<comment type="subcellular location">
    <subcellularLocation>
        <location evidence="1">Cell membrane</location>
        <topology evidence="1">Multi-pass membrane protein</topology>
    </subcellularLocation>
</comment>
<dbReference type="CDD" id="cd07731">
    <property type="entry name" value="ComA-like_MBL-fold"/>
    <property type="match status" value="1"/>
</dbReference>
<protein>
    <submittedName>
        <fullName evidence="8">DNA internalization-related competence protein ComEC/Rec2</fullName>
    </submittedName>
</protein>
<evidence type="ECO:0000313" key="8">
    <source>
        <dbReference type="EMBL" id="WZX30744.2"/>
    </source>
</evidence>
<dbReference type="PANTHER" id="PTHR30619:SF7">
    <property type="entry name" value="BETA-LACTAMASE DOMAIN PROTEIN"/>
    <property type="match status" value="1"/>
</dbReference>
<dbReference type="NCBIfam" id="TIGR00361">
    <property type="entry name" value="ComEC_Rec2"/>
    <property type="match status" value="1"/>
</dbReference>
<sequence>MILFLILLSVLNGYILLGQPILGVFFVFFSSLICHRKMKGKAFLLFHLGTTAIVAMAVFILPEKQAPSMVDTLTVTGYKYFQDGIAHTAVYEDGRYDLYLEEAVKLPIGAECPGPFEVTVPDEQRNFIKKDDLMNMKVNNLDGRVYAASIDPTLCGAGAMTWSMRLAEIRDRYMETVLAATDHDYKFDMLTLSIGNKAYITSDLFDALQKLGIYHLYVISGTHVAFISAILFHVLNRFRMDITSIKLTMVVALLLFLCLNFFSPSVFRAVFMTVTLLLVSFTRKKPYLAVISLSALIQIVINPWIVLHAGFQLSYITTFVIILSRHYWSGASFFTQLLGITLIAEISTLVILLHQFNEVSISGIIMNMIFVPLFTSLIFPMVILFNVMVFIHLPEVVDMAYSFVFEALKGVITLIANGMEHRISVANLGPFWLILLVILSYWMIRTLCLRQIRRFLMLSACFILSIFLIDRIPSNDFTVTMVDVGQGDAFVIEDHRNHSVLLIDTGGKYYYRETGQKLSDRTVLPYLKESGIDSIDMMILSHFDLDHVGEAHHIIGKMPVDHIYANPSDPGFHEWHESMPSGSEAVVIDALQATELQVGDIGITRLFPGAAHRYEDPNRNSLVLKVQTGSYSFLFTGDTDEEMEQLWVSEAGRIEADVLKLAHHGSDTSTGEYFIANTDFTYGMISAGADNRYGHPHREVVERSQGMELLDTSKLGMVRFRINGGQMCVETRFDPSLDHCIKKRAE</sequence>
<dbReference type="SMART" id="SM00849">
    <property type="entry name" value="Lactamase_B"/>
    <property type="match status" value="1"/>
</dbReference>
<dbReference type="Proteomes" id="UP001455384">
    <property type="component" value="Chromosome"/>
</dbReference>
<keyword evidence="4 6" id="KW-1133">Transmembrane helix</keyword>
<proteinExistence type="predicted"/>
<name>A0ABZ3CMB0_9STAP</name>
<feature type="transmembrane region" description="Helical" evidence="6">
    <location>
        <begin position="214"/>
        <end position="235"/>
    </location>
</feature>
<feature type="transmembrane region" description="Helical" evidence="6">
    <location>
        <begin position="42"/>
        <end position="61"/>
    </location>
</feature>
<keyword evidence="5 6" id="KW-0472">Membrane</keyword>
<dbReference type="InterPro" id="IPR001279">
    <property type="entry name" value="Metallo-B-lactamas"/>
</dbReference>
<feature type="transmembrane region" description="Helical" evidence="6">
    <location>
        <begin position="287"/>
        <end position="306"/>
    </location>
</feature>
<dbReference type="Gene3D" id="3.60.15.10">
    <property type="entry name" value="Ribonuclease Z/Hydroxyacylglutathione hydrolase-like"/>
    <property type="match status" value="1"/>
</dbReference>
<evidence type="ECO:0000259" key="7">
    <source>
        <dbReference type="SMART" id="SM00849"/>
    </source>
</evidence>
<evidence type="ECO:0000313" key="9">
    <source>
        <dbReference type="Proteomes" id="UP001455384"/>
    </source>
</evidence>
<evidence type="ECO:0000256" key="5">
    <source>
        <dbReference type="ARBA" id="ARBA00023136"/>
    </source>
</evidence>
<evidence type="ECO:0000256" key="4">
    <source>
        <dbReference type="ARBA" id="ARBA00022989"/>
    </source>
</evidence>
<reference evidence="9" key="1">
    <citation type="submission" date="2023-10" db="EMBL/GenBank/DDBJ databases">
        <title>Genome analysis and identification of Salinococcus sp. Bachu38 nov., a PGPR from the rhizosphere of Tamarix.</title>
        <authorList>
            <person name="Liang Z."/>
            <person name="Zhang X."/>
            <person name="Jia J."/>
            <person name="Chen X."/>
            <person name="Wang Y."/>
            <person name="Wang Q."/>
            <person name="Wang R."/>
        </authorList>
    </citation>
    <scope>NUCLEOTIDE SEQUENCE [LARGE SCALE GENOMIC DNA]</scope>
    <source>
        <strain evidence="9">Bachu38</strain>
    </source>
</reference>
<dbReference type="InterPro" id="IPR036866">
    <property type="entry name" value="RibonucZ/Hydroxyglut_hydro"/>
</dbReference>
<feature type="transmembrane region" description="Helical" evidence="6">
    <location>
        <begin position="365"/>
        <end position="393"/>
    </location>
</feature>
<accession>A0ABZ3CMB0</accession>
<evidence type="ECO:0000256" key="3">
    <source>
        <dbReference type="ARBA" id="ARBA00022692"/>
    </source>
</evidence>
<gene>
    <name evidence="8" type="ORF">RQP18_05995</name>
</gene>
<evidence type="ECO:0000256" key="2">
    <source>
        <dbReference type="ARBA" id="ARBA00022475"/>
    </source>
</evidence>
<feature type="transmembrane region" description="Helical" evidence="6">
    <location>
        <begin position="423"/>
        <end position="443"/>
    </location>
</feature>
<dbReference type="Pfam" id="PF00753">
    <property type="entry name" value="Lactamase_B"/>
    <property type="match status" value="1"/>
</dbReference>
<dbReference type="NCBIfam" id="TIGR00360">
    <property type="entry name" value="ComEC_N-term"/>
    <property type="match status" value="1"/>
</dbReference>
<keyword evidence="2" id="KW-1003">Cell membrane</keyword>
<organism evidence="8 9">
    <name type="scientific">Salinicoccus bachuensis</name>
    <dbReference type="NCBI Taxonomy" id="3136731"/>
    <lineage>
        <taxon>Bacteria</taxon>
        <taxon>Bacillati</taxon>
        <taxon>Bacillota</taxon>
        <taxon>Bacilli</taxon>
        <taxon>Bacillales</taxon>
        <taxon>Staphylococcaceae</taxon>
        <taxon>Salinicoccus</taxon>
    </lineage>
</organism>
<dbReference type="InterPro" id="IPR004797">
    <property type="entry name" value="Competence_ComEC/Rec2"/>
</dbReference>
<feature type="transmembrane region" description="Helical" evidence="6">
    <location>
        <begin position="247"/>
        <end position="267"/>
    </location>
</feature>
<dbReference type="InterPro" id="IPR004477">
    <property type="entry name" value="ComEC_N"/>
</dbReference>
<dbReference type="RefSeq" id="WP_373446144.1">
    <property type="nucleotide sequence ID" value="NZ_CP138333.2"/>
</dbReference>
<dbReference type="SUPFAM" id="SSF56281">
    <property type="entry name" value="Metallo-hydrolase/oxidoreductase"/>
    <property type="match status" value="1"/>
</dbReference>
<dbReference type="Pfam" id="PF03772">
    <property type="entry name" value="Competence"/>
    <property type="match status" value="1"/>
</dbReference>
<keyword evidence="3 6" id="KW-0812">Transmembrane</keyword>
<dbReference type="InterPro" id="IPR052159">
    <property type="entry name" value="Competence_DNA_uptake"/>
</dbReference>
<feature type="transmembrane region" description="Helical" evidence="6">
    <location>
        <begin position="334"/>
        <end position="353"/>
    </location>
</feature>
<feature type="domain" description="Metallo-beta-lactamase" evidence="7">
    <location>
        <begin position="486"/>
        <end position="666"/>
    </location>
</feature>